<accession>A0A644WQH2</accession>
<reference evidence="1" key="1">
    <citation type="submission" date="2019-08" db="EMBL/GenBank/DDBJ databases">
        <authorList>
            <person name="Kucharzyk K."/>
            <person name="Murdoch R.W."/>
            <person name="Higgins S."/>
            <person name="Loffler F."/>
        </authorList>
    </citation>
    <scope>NUCLEOTIDE SEQUENCE</scope>
</reference>
<proteinExistence type="predicted"/>
<name>A0A644WQH2_9ZZZZ</name>
<organism evidence="1">
    <name type="scientific">bioreactor metagenome</name>
    <dbReference type="NCBI Taxonomy" id="1076179"/>
    <lineage>
        <taxon>unclassified sequences</taxon>
        <taxon>metagenomes</taxon>
        <taxon>ecological metagenomes</taxon>
    </lineage>
</organism>
<sequence>MRAGDHLAGFGVAGLRNRAGVDDVDVRGIRKIDDLPARLHKQLPHGFRFVVVHLAAQRGERGLFCAHGSTS</sequence>
<evidence type="ECO:0000313" key="1">
    <source>
        <dbReference type="EMBL" id="MPM05982.1"/>
    </source>
</evidence>
<dbReference type="EMBL" id="VSSQ01001185">
    <property type="protein sequence ID" value="MPM05982.1"/>
    <property type="molecule type" value="Genomic_DNA"/>
</dbReference>
<dbReference type="AlphaFoldDB" id="A0A644WQH2"/>
<gene>
    <name evidence="1" type="ORF">SDC9_52277</name>
</gene>
<protein>
    <submittedName>
        <fullName evidence="1">Uncharacterized protein</fullName>
    </submittedName>
</protein>
<comment type="caution">
    <text evidence="1">The sequence shown here is derived from an EMBL/GenBank/DDBJ whole genome shotgun (WGS) entry which is preliminary data.</text>
</comment>